<reference evidence="2" key="1">
    <citation type="submission" date="2020-03" db="EMBL/GenBank/DDBJ databases">
        <title>Site-based positive gene gene selection in Geosmithia morbida across the United States reveals a broad range of putative effectors and factors for local host and environmental adapation.</title>
        <authorList>
            <person name="Onufrak A."/>
            <person name="Murdoch R.W."/>
            <person name="Gazis R."/>
            <person name="Huff M."/>
            <person name="Staton M."/>
            <person name="Klingeman W."/>
            <person name="Hadziabdic D."/>
        </authorList>
    </citation>
    <scope>NUCLEOTIDE SEQUENCE</scope>
    <source>
        <strain evidence="2">1262</strain>
    </source>
</reference>
<comment type="caution">
    <text evidence="2">The sequence shown here is derived from an EMBL/GenBank/DDBJ whole genome shotgun (WGS) entry which is preliminary data.</text>
</comment>
<dbReference type="Proteomes" id="UP000749293">
    <property type="component" value="Unassembled WGS sequence"/>
</dbReference>
<dbReference type="EMBL" id="JAANYQ010000022">
    <property type="protein sequence ID" value="KAF4119704.1"/>
    <property type="molecule type" value="Genomic_DNA"/>
</dbReference>
<evidence type="ECO:0000313" key="3">
    <source>
        <dbReference type="Proteomes" id="UP000749293"/>
    </source>
</evidence>
<dbReference type="OrthoDB" id="10647055at2759"/>
<keyword evidence="3" id="KW-1185">Reference proteome</keyword>
<evidence type="ECO:0000256" key="1">
    <source>
        <dbReference type="SAM" id="MobiDB-lite"/>
    </source>
</evidence>
<feature type="region of interest" description="Disordered" evidence="1">
    <location>
        <begin position="54"/>
        <end position="98"/>
    </location>
</feature>
<dbReference type="AlphaFoldDB" id="A0A9P5D2P5"/>
<feature type="region of interest" description="Disordered" evidence="1">
    <location>
        <begin position="16"/>
        <end position="36"/>
    </location>
</feature>
<protein>
    <submittedName>
        <fullName evidence="2">Uncharacterized protein</fullName>
    </submittedName>
</protein>
<dbReference type="GeneID" id="55970841"/>
<proteinExistence type="predicted"/>
<evidence type="ECO:0000313" key="2">
    <source>
        <dbReference type="EMBL" id="KAF4119704.1"/>
    </source>
</evidence>
<name>A0A9P5D2P5_9HYPO</name>
<organism evidence="2 3">
    <name type="scientific">Geosmithia morbida</name>
    <dbReference type="NCBI Taxonomy" id="1094350"/>
    <lineage>
        <taxon>Eukaryota</taxon>
        <taxon>Fungi</taxon>
        <taxon>Dikarya</taxon>
        <taxon>Ascomycota</taxon>
        <taxon>Pezizomycotina</taxon>
        <taxon>Sordariomycetes</taxon>
        <taxon>Hypocreomycetidae</taxon>
        <taxon>Hypocreales</taxon>
        <taxon>Bionectriaceae</taxon>
        <taxon>Geosmithia</taxon>
    </lineage>
</organism>
<gene>
    <name evidence="2" type="ORF">GMORB2_4613</name>
</gene>
<sequence length="98" mass="10117">MSHSAAPLGAMAFGGIQSDIGGGEDGTFDPDASWFGPEPAMDWRGFDISLAHSHSAGTETDGPGSIWTERTWTNGAGAADDMNAPAMGDWTSMPDSLV</sequence>
<dbReference type="RefSeq" id="XP_035318356.1">
    <property type="nucleotide sequence ID" value="XM_035466587.1"/>
</dbReference>
<accession>A0A9P5D2P5</accession>